<feature type="region of interest" description="Disordered" evidence="1">
    <location>
        <begin position="104"/>
        <end position="138"/>
    </location>
</feature>
<comment type="caution">
    <text evidence="2">The sequence shown here is derived from an EMBL/GenBank/DDBJ whole genome shotgun (WGS) entry which is preliminary data.</text>
</comment>
<sequence>MSARTVMRQRGAISLLWVIVLSALLALAAMAALFSMRYERNLFAEAWHKVAGGDAARHALDAAAWATGATADPVLRKCLIGGKQVVSNVDCAADNTTTKTIEIHDSHGFAPLAPPPAPRKEEPTSNPAIDKMIEKQLR</sequence>
<keyword evidence="3" id="KW-1185">Reference proteome</keyword>
<proteinExistence type="predicted"/>
<evidence type="ECO:0000313" key="2">
    <source>
        <dbReference type="EMBL" id="MCS0658528.1"/>
    </source>
</evidence>
<organism evidence="2 3">
    <name type="scientific">Massilia terrae</name>
    <dbReference type="NCBI Taxonomy" id="1811224"/>
    <lineage>
        <taxon>Bacteria</taxon>
        <taxon>Pseudomonadati</taxon>
        <taxon>Pseudomonadota</taxon>
        <taxon>Betaproteobacteria</taxon>
        <taxon>Burkholderiales</taxon>
        <taxon>Oxalobacteraceae</taxon>
        <taxon>Telluria group</taxon>
        <taxon>Massilia</taxon>
    </lineage>
</organism>
<dbReference type="EMBL" id="JANUGU010000002">
    <property type="protein sequence ID" value="MCS0658528.1"/>
    <property type="molecule type" value="Genomic_DNA"/>
</dbReference>
<reference evidence="2 3" key="1">
    <citation type="submission" date="2022-08" db="EMBL/GenBank/DDBJ databases">
        <title>Reclassification of Massilia species as members of the genera Telluria, Duganella, Pseudoduganella, Mokoshia gen. nov. and Zemynaea gen. nov. using orthogonal and non-orthogonal genome-based approaches.</title>
        <authorList>
            <person name="Bowman J.P."/>
        </authorList>
    </citation>
    <scope>NUCLEOTIDE SEQUENCE [LARGE SCALE GENOMIC DNA]</scope>
    <source>
        <strain evidence="2 3">JCM 31606</strain>
    </source>
</reference>
<protein>
    <submittedName>
        <fullName evidence="2">DUF4124 domain-containing protein</fullName>
    </submittedName>
</protein>
<dbReference type="Proteomes" id="UP001204621">
    <property type="component" value="Unassembled WGS sequence"/>
</dbReference>
<evidence type="ECO:0000313" key="3">
    <source>
        <dbReference type="Proteomes" id="UP001204621"/>
    </source>
</evidence>
<accession>A0ABT2CX30</accession>
<name>A0ABT2CX30_9BURK</name>
<dbReference type="RefSeq" id="WP_258811706.1">
    <property type="nucleotide sequence ID" value="NZ_JANUGU010000002.1"/>
</dbReference>
<gene>
    <name evidence="2" type="ORF">NX778_10680</name>
</gene>
<evidence type="ECO:0000256" key="1">
    <source>
        <dbReference type="SAM" id="MobiDB-lite"/>
    </source>
</evidence>